<dbReference type="InterPro" id="IPR023299">
    <property type="entry name" value="ATPase_P-typ_cyto_dom_N"/>
</dbReference>
<evidence type="ECO:0000256" key="10">
    <source>
        <dbReference type="ARBA" id="ARBA00022989"/>
    </source>
</evidence>
<dbReference type="KEGG" id="tpx:Turpa_4058"/>
<dbReference type="PRINTS" id="PR00119">
    <property type="entry name" value="CATATPASE"/>
</dbReference>
<dbReference type="RefSeq" id="WP_014805168.1">
    <property type="nucleotide sequence ID" value="NC_018020.1"/>
</dbReference>
<keyword evidence="10 13" id="KW-1133">Transmembrane helix</keyword>
<feature type="transmembrane region" description="Helical" evidence="13">
    <location>
        <begin position="432"/>
        <end position="452"/>
    </location>
</feature>
<comment type="subcellular location">
    <subcellularLocation>
        <location evidence="1">Cell membrane</location>
        <topology evidence="1">Multi-pass membrane protein</topology>
    </subcellularLocation>
</comment>
<sequence>MIATVKRVGTLQTDLQVCAHCGAAVTHLARHQPRDEGTKVFCCTGCKTVYSILRDRDLLGFYEVADNSVVSLKEKPASDYSYCDSPWFRDMFVKASPNGAWSLSLKLPEIHCAACVWLLEKLPEMLPGLTGARINYLRKHLTVSATADITPAQAIQLVADLGYAPDFSRESAATQKLSAYDKSLLRRMAVAAFAFGNAMLFSLPEYFSNHVESAFAKTFIVLNAALATFVLFYSAGEFFKSAWRALKKKQVVIDLPISIGIAAMFVRSAVDIATGTSAGYFDTFAGLIFFLLIGRYVQSRSYAWLNFERDNLLFLPLAVRVQSNGGEIFTPVKELKPGDALRLLAGEIAPARCRVLSETAAADYAFITGESVPVSLVKGDMFEPGGKVVGQSVKLTVTEAVDQAQLNRIWENAPRENEDILSKPAGGFAERILPWFTFAVVAIATGALLYWLPRDPAIAFNAFSAVLVITCPCALAMAKPFSFFTAQSALARQGLFLKSAQTIEKFFNITSVVFDKTGTLTQPGAFDIRFDAVSADLSDPDRRAIATLAGESTHPLSRAVAKWLGEAFHEVPEDFTENPGLGVAAVIGNDRYLLGSAAWLAAEGVIVADLPSAEFSSVVWCARGKTCLGRFQVRNQLRENLSETVERLKGEYNLSLISGDSAVEHDRFAAIFGSGAHLSFHARPEEKARLIGELKKSGPVMMVGDGLNDAAALAAADLGVALTEDNSHFSPASDAVLSAAALPQLPGLMAQARQSRKTAITAYGVSFAYNAVGISVAVAGKLTPLFCAVLMPLSSLSVIALAFASAAITARLRGKN</sequence>
<dbReference type="Gene3D" id="3.30.70.100">
    <property type="match status" value="1"/>
</dbReference>
<dbReference type="InterPro" id="IPR021993">
    <property type="entry name" value="ATPase-cat-bd"/>
</dbReference>
<dbReference type="Pfam" id="PF12156">
    <property type="entry name" value="ATPase-cat_bd"/>
    <property type="match status" value="1"/>
</dbReference>
<feature type="transmembrane region" description="Helical" evidence="13">
    <location>
        <begin position="251"/>
        <end position="270"/>
    </location>
</feature>
<evidence type="ECO:0000259" key="14">
    <source>
        <dbReference type="Pfam" id="PF00122"/>
    </source>
</evidence>
<dbReference type="Gene3D" id="2.70.150.10">
    <property type="entry name" value="Calcium-transporting ATPase, cytoplasmic transduction domain A"/>
    <property type="match status" value="1"/>
</dbReference>
<dbReference type="Pfam" id="PF00702">
    <property type="entry name" value="Hydrolase"/>
    <property type="match status" value="1"/>
</dbReference>
<keyword evidence="5" id="KW-0597">Phosphoprotein</keyword>
<dbReference type="Gene3D" id="3.40.50.1000">
    <property type="entry name" value="HAD superfamily/HAD-like"/>
    <property type="match status" value="1"/>
</dbReference>
<keyword evidence="11" id="KW-0406">Ion transport</keyword>
<dbReference type="EMBL" id="CP002959">
    <property type="protein sequence ID" value="AFM14692.1"/>
    <property type="molecule type" value="Genomic_DNA"/>
</dbReference>
<keyword evidence="8" id="KW-0460">Magnesium</keyword>
<evidence type="ECO:0000313" key="16">
    <source>
        <dbReference type="EMBL" id="AFM14692.1"/>
    </source>
</evidence>
<dbReference type="OrthoDB" id="9760364at2"/>
<dbReference type="GO" id="GO:0005886">
    <property type="term" value="C:plasma membrane"/>
    <property type="evidence" value="ECO:0007669"/>
    <property type="project" value="UniProtKB-SubCell"/>
</dbReference>
<feature type="transmembrane region" description="Helical" evidence="13">
    <location>
        <begin position="184"/>
        <end position="203"/>
    </location>
</feature>
<keyword evidence="4" id="KW-1003">Cell membrane</keyword>
<evidence type="ECO:0000256" key="6">
    <source>
        <dbReference type="ARBA" id="ARBA00022692"/>
    </source>
</evidence>
<dbReference type="Gene3D" id="3.40.1110.10">
    <property type="entry name" value="Calcium-transporting ATPase, cytoplasmic domain N"/>
    <property type="match status" value="1"/>
</dbReference>
<dbReference type="InterPro" id="IPR036412">
    <property type="entry name" value="HAD-like_sf"/>
</dbReference>
<evidence type="ECO:0000256" key="2">
    <source>
        <dbReference type="ARBA" id="ARBA00006024"/>
    </source>
</evidence>
<protein>
    <submittedName>
        <fullName evidence="16">E1-E2 ATPase-associated domain protein</fullName>
    </submittedName>
</protein>
<evidence type="ECO:0000256" key="7">
    <source>
        <dbReference type="ARBA" id="ARBA00022723"/>
    </source>
</evidence>
<feature type="domain" description="Putative metal-binding" evidence="15">
    <location>
        <begin position="18"/>
        <end position="95"/>
    </location>
</feature>
<dbReference type="PATRIC" id="fig|869212.3.peg.4092"/>
<evidence type="ECO:0000256" key="12">
    <source>
        <dbReference type="ARBA" id="ARBA00023136"/>
    </source>
</evidence>
<keyword evidence="9" id="KW-1278">Translocase</keyword>
<keyword evidence="7" id="KW-0479">Metal-binding</keyword>
<dbReference type="SUPFAM" id="SSF56784">
    <property type="entry name" value="HAD-like"/>
    <property type="match status" value="1"/>
</dbReference>
<evidence type="ECO:0000259" key="15">
    <source>
        <dbReference type="Pfam" id="PF12156"/>
    </source>
</evidence>
<keyword evidence="17" id="KW-1185">Reference proteome</keyword>
<dbReference type="InterPro" id="IPR018303">
    <property type="entry name" value="ATPase_P-typ_P_site"/>
</dbReference>
<evidence type="ECO:0000313" key="17">
    <source>
        <dbReference type="Proteomes" id="UP000006048"/>
    </source>
</evidence>
<dbReference type="PROSITE" id="PS00154">
    <property type="entry name" value="ATPASE_E1_E2"/>
    <property type="match status" value="1"/>
</dbReference>
<evidence type="ECO:0000256" key="8">
    <source>
        <dbReference type="ARBA" id="ARBA00022842"/>
    </source>
</evidence>
<dbReference type="AlphaFoldDB" id="I4BBN5"/>
<name>I4BBN5_TURPD</name>
<dbReference type="PANTHER" id="PTHR43520">
    <property type="entry name" value="ATP7, ISOFORM B"/>
    <property type="match status" value="1"/>
</dbReference>
<dbReference type="InterPro" id="IPR008250">
    <property type="entry name" value="ATPase_P-typ_transduc_dom_A_sf"/>
</dbReference>
<dbReference type="PRINTS" id="PR00943">
    <property type="entry name" value="CUATPASE"/>
</dbReference>
<dbReference type="GO" id="GO:0055070">
    <property type="term" value="P:copper ion homeostasis"/>
    <property type="evidence" value="ECO:0007669"/>
    <property type="project" value="TreeGrafter"/>
</dbReference>
<dbReference type="InterPro" id="IPR036163">
    <property type="entry name" value="HMA_dom_sf"/>
</dbReference>
<dbReference type="Pfam" id="PF00122">
    <property type="entry name" value="E1-E2_ATPase"/>
    <property type="match status" value="1"/>
</dbReference>
<evidence type="ECO:0000256" key="3">
    <source>
        <dbReference type="ARBA" id="ARBA00022448"/>
    </source>
</evidence>
<keyword evidence="6 13" id="KW-0812">Transmembrane</keyword>
<gene>
    <name evidence="16" type="ordered locus">Turpa_4058</name>
</gene>
<dbReference type="GO" id="GO:0005524">
    <property type="term" value="F:ATP binding"/>
    <property type="evidence" value="ECO:0007669"/>
    <property type="project" value="InterPro"/>
</dbReference>
<dbReference type="GO" id="GO:0016887">
    <property type="term" value="F:ATP hydrolysis activity"/>
    <property type="evidence" value="ECO:0007669"/>
    <property type="project" value="InterPro"/>
</dbReference>
<proteinExistence type="inferred from homology"/>
<feature type="transmembrane region" description="Helical" evidence="13">
    <location>
        <begin position="276"/>
        <end position="297"/>
    </location>
</feature>
<evidence type="ECO:0000256" key="1">
    <source>
        <dbReference type="ARBA" id="ARBA00004651"/>
    </source>
</evidence>
<keyword evidence="12 13" id="KW-0472">Membrane</keyword>
<dbReference type="InterPro" id="IPR001757">
    <property type="entry name" value="P_typ_ATPase"/>
</dbReference>
<evidence type="ECO:0000256" key="9">
    <source>
        <dbReference type="ARBA" id="ARBA00022967"/>
    </source>
</evidence>
<feature type="transmembrane region" description="Helical" evidence="13">
    <location>
        <begin position="458"/>
        <end position="478"/>
    </location>
</feature>
<evidence type="ECO:0000256" key="11">
    <source>
        <dbReference type="ARBA" id="ARBA00023065"/>
    </source>
</evidence>
<dbReference type="Proteomes" id="UP000006048">
    <property type="component" value="Chromosome"/>
</dbReference>
<evidence type="ECO:0000256" key="13">
    <source>
        <dbReference type="SAM" id="Phobius"/>
    </source>
</evidence>
<evidence type="ECO:0000256" key="4">
    <source>
        <dbReference type="ARBA" id="ARBA00022475"/>
    </source>
</evidence>
<dbReference type="InterPro" id="IPR023214">
    <property type="entry name" value="HAD_sf"/>
</dbReference>
<evidence type="ECO:0000256" key="5">
    <source>
        <dbReference type="ARBA" id="ARBA00022553"/>
    </source>
</evidence>
<dbReference type="GO" id="GO:0005507">
    <property type="term" value="F:copper ion binding"/>
    <property type="evidence" value="ECO:0007669"/>
    <property type="project" value="TreeGrafter"/>
</dbReference>
<organism evidence="16 17">
    <name type="scientific">Turneriella parva (strain ATCC BAA-1111 / DSM 21527 / NCTC 11395 / H)</name>
    <name type="common">Leptospira parva</name>
    <dbReference type="NCBI Taxonomy" id="869212"/>
    <lineage>
        <taxon>Bacteria</taxon>
        <taxon>Pseudomonadati</taxon>
        <taxon>Spirochaetota</taxon>
        <taxon>Spirochaetia</taxon>
        <taxon>Leptospirales</taxon>
        <taxon>Leptospiraceae</taxon>
        <taxon>Turneriella</taxon>
    </lineage>
</organism>
<dbReference type="InterPro" id="IPR059000">
    <property type="entry name" value="ATPase_P-type_domA"/>
</dbReference>
<comment type="similarity">
    <text evidence="2">Belongs to the cation transport ATPase (P-type) (TC 3.A.3) family. Type IB subfamily.</text>
</comment>
<feature type="transmembrane region" description="Helical" evidence="13">
    <location>
        <begin position="215"/>
        <end position="239"/>
    </location>
</feature>
<dbReference type="PANTHER" id="PTHR43520:SF5">
    <property type="entry name" value="CATION-TRANSPORTING P-TYPE ATPASE-RELATED"/>
    <property type="match status" value="1"/>
</dbReference>
<dbReference type="STRING" id="869212.Turpa_4058"/>
<reference evidence="16 17" key="1">
    <citation type="submission" date="2012-06" db="EMBL/GenBank/DDBJ databases">
        <title>The complete chromosome of genome of Turneriella parva DSM 21527.</title>
        <authorList>
            <consortium name="US DOE Joint Genome Institute (JGI-PGF)"/>
            <person name="Lucas S."/>
            <person name="Han J."/>
            <person name="Lapidus A."/>
            <person name="Bruce D."/>
            <person name="Goodwin L."/>
            <person name="Pitluck S."/>
            <person name="Peters L."/>
            <person name="Kyrpides N."/>
            <person name="Mavromatis K."/>
            <person name="Ivanova N."/>
            <person name="Mikhailova N."/>
            <person name="Chertkov O."/>
            <person name="Detter J.C."/>
            <person name="Tapia R."/>
            <person name="Han C."/>
            <person name="Land M."/>
            <person name="Hauser L."/>
            <person name="Markowitz V."/>
            <person name="Cheng J.-F."/>
            <person name="Hugenholtz P."/>
            <person name="Woyke T."/>
            <person name="Wu D."/>
            <person name="Gronow S."/>
            <person name="Wellnitz S."/>
            <person name="Brambilla E."/>
            <person name="Klenk H.-P."/>
            <person name="Eisen J.A."/>
        </authorList>
    </citation>
    <scope>NUCLEOTIDE SEQUENCE [LARGE SCALE GENOMIC DNA]</scope>
    <source>
        <strain evidence="17">ATCC BAA-1111 / DSM 21527 / NCTC 11395 / H</strain>
    </source>
</reference>
<dbReference type="InterPro" id="IPR006121">
    <property type="entry name" value="HMA_dom"/>
</dbReference>
<dbReference type="HOGENOM" id="CLU_001771_0_3_12"/>
<dbReference type="NCBIfam" id="TIGR01494">
    <property type="entry name" value="ATPase_P-type"/>
    <property type="match status" value="1"/>
</dbReference>
<feature type="domain" description="P-type ATPase A" evidence="14">
    <location>
        <begin position="317"/>
        <end position="411"/>
    </location>
</feature>
<feature type="transmembrane region" description="Helical" evidence="13">
    <location>
        <begin position="785"/>
        <end position="810"/>
    </location>
</feature>
<dbReference type="CDD" id="cd00371">
    <property type="entry name" value="HMA"/>
    <property type="match status" value="1"/>
</dbReference>
<keyword evidence="3" id="KW-0813">Transport</keyword>
<dbReference type="SUPFAM" id="SSF55008">
    <property type="entry name" value="HMA, heavy metal-associated domain"/>
    <property type="match status" value="1"/>
</dbReference>
<accession>I4BBN5</accession>
<dbReference type="SUPFAM" id="SSF81653">
    <property type="entry name" value="Calcium ATPase, transduction domain A"/>
    <property type="match status" value="1"/>
</dbReference>
<dbReference type="GO" id="GO:0043682">
    <property type="term" value="F:P-type divalent copper transporter activity"/>
    <property type="evidence" value="ECO:0007669"/>
    <property type="project" value="TreeGrafter"/>
</dbReference>
<feature type="transmembrane region" description="Helical" evidence="13">
    <location>
        <begin position="759"/>
        <end position="779"/>
    </location>
</feature>